<dbReference type="RefSeq" id="WP_092457775.1">
    <property type="nucleotide sequence ID" value="NZ_FOJI01000023.1"/>
</dbReference>
<dbReference type="PANTHER" id="PTHR42983">
    <property type="entry name" value="DINITROGENASE IRON-MOLYBDENUM COFACTOR PROTEIN-RELATED"/>
    <property type="match status" value="1"/>
</dbReference>
<dbReference type="InterPro" id="IPR036105">
    <property type="entry name" value="DiNase_FeMo-co_biosyn_sf"/>
</dbReference>
<keyword evidence="3" id="KW-1185">Reference proteome</keyword>
<dbReference type="Pfam" id="PF02579">
    <property type="entry name" value="Nitro_FeMo-Co"/>
    <property type="match status" value="1"/>
</dbReference>
<dbReference type="Proteomes" id="UP000199701">
    <property type="component" value="Unassembled WGS sequence"/>
</dbReference>
<dbReference type="EMBL" id="FOJI01000023">
    <property type="protein sequence ID" value="SEW44738.1"/>
    <property type="molecule type" value="Genomic_DNA"/>
</dbReference>
<proteinExistence type="predicted"/>
<dbReference type="CDD" id="cd00851">
    <property type="entry name" value="MTH1175"/>
    <property type="match status" value="1"/>
</dbReference>
<evidence type="ECO:0000259" key="1">
    <source>
        <dbReference type="Pfam" id="PF02579"/>
    </source>
</evidence>
<dbReference type="STRING" id="99656.SAMN05421659_12311"/>
<dbReference type="InterPro" id="IPR003731">
    <property type="entry name" value="Di-Nase_FeMo-co_biosynth"/>
</dbReference>
<gene>
    <name evidence="2" type="ORF">SAMN05421659_12311</name>
</gene>
<organism evidence="2 3">
    <name type="scientific">[Clostridium] fimetarium</name>
    <dbReference type="NCBI Taxonomy" id="99656"/>
    <lineage>
        <taxon>Bacteria</taxon>
        <taxon>Bacillati</taxon>
        <taxon>Bacillota</taxon>
        <taxon>Clostridia</taxon>
        <taxon>Lachnospirales</taxon>
        <taxon>Lachnospiraceae</taxon>
    </lineage>
</organism>
<dbReference type="AlphaFoldDB" id="A0A1I0RTS3"/>
<sequence>MKIAISATGQNKDSILDRRFGRCDYFLIYDTESTEYKAIENNGESCGGGAGIAAASQVIEENVAAIITGNLGPNAYELLEKVGIKAYSCDALPVFRVLEMFEKQHLSKIDAAGNAHNGMK</sequence>
<dbReference type="PANTHER" id="PTHR42983:SF1">
    <property type="entry name" value="IRON-MOLYBDENUM PROTEIN"/>
    <property type="match status" value="1"/>
</dbReference>
<evidence type="ECO:0000313" key="2">
    <source>
        <dbReference type="EMBL" id="SEW44738.1"/>
    </source>
</evidence>
<dbReference type="OrthoDB" id="9807451at2"/>
<evidence type="ECO:0000313" key="3">
    <source>
        <dbReference type="Proteomes" id="UP000199701"/>
    </source>
</evidence>
<feature type="domain" description="Dinitrogenase iron-molybdenum cofactor biosynthesis" evidence="1">
    <location>
        <begin position="13"/>
        <end position="102"/>
    </location>
</feature>
<reference evidence="2 3" key="1">
    <citation type="submission" date="2016-10" db="EMBL/GenBank/DDBJ databases">
        <authorList>
            <person name="de Groot N.N."/>
        </authorList>
    </citation>
    <scope>NUCLEOTIDE SEQUENCE [LARGE SCALE GENOMIC DNA]</scope>
    <source>
        <strain evidence="2 3">DSM 9179</strain>
    </source>
</reference>
<protein>
    <submittedName>
        <fullName evidence="2">Predicted Fe-Mo cluster-binding protein, NifX family</fullName>
    </submittedName>
</protein>
<dbReference type="InterPro" id="IPR033913">
    <property type="entry name" value="MTH1175_dom"/>
</dbReference>
<dbReference type="Gene3D" id="3.30.420.130">
    <property type="entry name" value="Dinitrogenase iron-molybdenum cofactor biosynthesis domain"/>
    <property type="match status" value="1"/>
</dbReference>
<dbReference type="SUPFAM" id="SSF53146">
    <property type="entry name" value="Nitrogenase accessory factor-like"/>
    <property type="match status" value="1"/>
</dbReference>
<name>A0A1I0RTS3_9FIRM</name>
<accession>A0A1I0RTS3</accession>